<evidence type="ECO:0000259" key="1">
    <source>
        <dbReference type="Pfam" id="PF06172"/>
    </source>
</evidence>
<gene>
    <name evidence="2" type="ORF">ACFQVD_02765</name>
</gene>
<feature type="domain" description="DUF985" evidence="1">
    <location>
        <begin position="10"/>
        <end position="143"/>
    </location>
</feature>
<evidence type="ECO:0000313" key="2">
    <source>
        <dbReference type="EMBL" id="MFC7599028.1"/>
    </source>
</evidence>
<dbReference type="InterPro" id="IPR014710">
    <property type="entry name" value="RmlC-like_jellyroll"/>
</dbReference>
<dbReference type="Pfam" id="PF06172">
    <property type="entry name" value="Cupin_5"/>
    <property type="match status" value="1"/>
</dbReference>
<accession>A0ABW2SSG6</accession>
<dbReference type="RefSeq" id="WP_343979457.1">
    <property type="nucleotide sequence ID" value="NZ_BAAAGK010000184.1"/>
</dbReference>
<proteinExistence type="predicted"/>
<dbReference type="Gene3D" id="2.60.120.10">
    <property type="entry name" value="Jelly Rolls"/>
    <property type="match status" value="1"/>
</dbReference>
<dbReference type="InterPro" id="IPR039935">
    <property type="entry name" value="YML079W-like"/>
</dbReference>
<dbReference type="SUPFAM" id="SSF51182">
    <property type="entry name" value="RmlC-like cupins"/>
    <property type="match status" value="1"/>
</dbReference>
<organism evidence="2 3">
    <name type="scientific">Streptosporangium amethystogenes subsp. fukuiense</name>
    <dbReference type="NCBI Taxonomy" id="698418"/>
    <lineage>
        <taxon>Bacteria</taxon>
        <taxon>Bacillati</taxon>
        <taxon>Actinomycetota</taxon>
        <taxon>Actinomycetes</taxon>
        <taxon>Streptosporangiales</taxon>
        <taxon>Streptosporangiaceae</taxon>
        <taxon>Streptosporangium</taxon>
    </lineage>
</organism>
<evidence type="ECO:0000313" key="3">
    <source>
        <dbReference type="Proteomes" id="UP001596514"/>
    </source>
</evidence>
<sequence>MTTPSRPPLAETLDLLPHPEGGWFRETWRTSVDLTPPGYTGARATATGIYFLLGPGEESRPHVVASDEVWLWHRGGPLTLTLGGHEGQPAHSVTLGPLVEEGQVPQTVVPGGTWQAARPAGDEAVLVSCVVSPGFDFADFRMM</sequence>
<dbReference type="EMBL" id="JBHTEE010000001">
    <property type="protein sequence ID" value="MFC7599028.1"/>
    <property type="molecule type" value="Genomic_DNA"/>
</dbReference>
<reference evidence="3" key="1">
    <citation type="journal article" date="2019" name="Int. J. Syst. Evol. Microbiol.">
        <title>The Global Catalogue of Microorganisms (GCM) 10K type strain sequencing project: providing services to taxonomists for standard genome sequencing and annotation.</title>
        <authorList>
            <consortium name="The Broad Institute Genomics Platform"/>
            <consortium name="The Broad Institute Genome Sequencing Center for Infectious Disease"/>
            <person name="Wu L."/>
            <person name="Ma J."/>
        </authorList>
    </citation>
    <scope>NUCLEOTIDE SEQUENCE [LARGE SCALE GENOMIC DNA]</scope>
    <source>
        <strain evidence="3">JCM 10083</strain>
    </source>
</reference>
<dbReference type="PANTHER" id="PTHR33387:SF3">
    <property type="entry name" value="DUF985 DOMAIN-CONTAINING PROTEIN"/>
    <property type="match status" value="1"/>
</dbReference>
<name>A0ABW2SSG6_9ACTN</name>
<dbReference type="PANTHER" id="PTHR33387">
    <property type="entry name" value="RMLC-LIKE JELLY ROLL FOLD PROTEIN"/>
    <property type="match status" value="1"/>
</dbReference>
<dbReference type="Proteomes" id="UP001596514">
    <property type="component" value="Unassembled WGS sequence"/>
</dbReference>
<dbReference type="InterPro" id="IPR009327">
    <property type="entry name" value="Cupin_DUF985"/>
</dbReference>
<dbReference type="InterPro" id="IPR011051">
    <property type="entry name" value="RmlC_Cupin_sf"/>
</dbReference>
<protein>
    <submittedName>
        <fullName evidence="2">Cupin domain-containing protein</fullName>
    </submittedName>
</protein>
<comment type="caution">
    <text evidence="2">The sequence shown here is derived from an EMBL/GenBank/DDBJ whole genome shotgun (WGS) entry which is preliminary data.</text>
</comment>
<dbReference type="CDD" id="cd06121">
    <property type="entry name" value="cupin_YML079wp"/>
    <property type="match status" value="1"/>
</dbReference>
<keyword evidence="3" id="KW-1185">Reference proteome</keyword>